<proteinExistence type="predicted"/>
<dbReference type="Proteomes" id="UP000199643">
    <property type="component" value="Unassembled WGS sequence"/>
</dbReference>
<dbReference type="EMBL" id="FNCH01000006">
    <property type="protein sequence ID" value="SDG44069.1"/>
    <property type="molecule type" value="Genomic_DNA"/>
</dbReference>
<keyword evidence="2" id="KW-1185">Reference proteome</keyword>
<dbReference type="Gene3D" id="1.25.40.290">
    <property type="entry name" value="ARM repeat domains"/>
    <property type="match status" value="1"/>
</dbReference>
<organism evidence="1 2">
    <name type="scientific">Pedobacter terrae</name>
    <dbReference type="NCBI Taxonomy" id="405671"/>
    <lineage>
        <taxon>Bacteria</taxon>
        <taxon>Pseudomonadati</taxon>
        <taxon>Bacteroidota</taxon>
        <taxon>Sphingobacteriia</taxon>
        <taxon>Sphingobacteriales</taxon>
        <taxon>Sphingobacteriaceae</taxon>
        <taxon>Pedobacter</taxon>
    </lineage>
</organism>
<dbReference type="RefSeq" id="WP_244155634.1">
    <property type="nucleotide sequence ID" value="NZ_FNCH01000006.1"/>
</dbReference>
<evidence type="ECO:0000313" key="2">
    <source>
        <dbReference type="Proteomes" id="UP000199643"/>
    </source>
</evidence>
<evidence type="ECO:0000313" key="1">
    <source>
        <dbReference type="EMBL" id="SDG44069.1"/>
    </source>
</evidence>
<name>A0A1G7UAM0_9SPHI</name>
<dbReference type="AlphaFoldDB" id="A0A1G7UAM0"/>
<dbReference type="InterPro" id="IPR021133">
    <property type="entry name" value="HEAT_type_2"/>
</dbReference>
<dbReference type="PROSITE" id="PS50077">
    <property type="entry name" value="HEAT_REPEAT"/>
    <property type="match status" value="1"/>
</dbReference>
<reference evidence="2" key="1">
    <citation type="submission" date="2016-10" db="EMBL/GenBank/DDBJ databases">
        <authorList>
            <person name="Varghese N."/>
            <person name="Submissions S."/>
        </authorList>
    </citation>
    <scope>NUCLEOTIDE SEQUENCE [LARGE SCALE GENOMIC DNA]</scope>
    <source>
        <strain evidence="2">DSM 17933</strain>
    </source>
</reference>
<accession>A0A1G7UAM0</accession>
<dbReference type="InterPro" id="IPR016024">
    <property type="entry name" value="ARM-type_fold"/>
</dbReference>
<sequence length="376" mass="43093">MIAQKQFANMASLLKDLYSPAFYDRLSNALAICIPKFDKGKFIKAVFIPEFESKELKERMKHTTRVLHDFLPEDYPQTITFIKKIIEQLRIQGIGADGLAYMFLPDYIETYGIDDLASSVEALEFITQFVSCEFAVRPFILKYENEMILRMQEWSLHESHKVRRLASEGSRPRLPWAMGIPFLKKDPTSILPILENLKTDPSEYVRRSVANNLNDIAKDHPHVVLNMAKKWSGLGAETDAIIKHGSRTLLKQGHADILKHYGLDDAGVLLKDFKILTPQIGIGESLEFSFSIFNSNPAEQKVRLEYAVYYKKQNGQNTKKVYKISERIYPAGTTINIIRKQKFVLITTRKFHLGDHQISIIINGAEKNILHFTLMA</sequence>
<protein>
    <submittedName>
        <fullName evidence="1">3-methyladenine DNA glycosylase AlkC</fullName>
    </submittedName>
</protein>
<gene>
    <name evidence="1" type="ORF">SAMN05421827_106231</name>
</gene>
<dbReference type="SUPFAM" id="SSF48371">
    <property type="entry name" value="ARM repeat"/>
    <property type="match status" value="1"/>
</dbReference>